<dbReference type="AlphaFoldDB" id="A0A1I1T3V7"/>
<name>A0A1I1T3V7_9BACL</name>
<sequence length="359" mass="40238">MKRNLAVLLSFILFLVSMNIGEKKAFADSPITSTTIYRAYLDIDMVAEAHRLGFSPEIAQFLSSEKNPIDHKAAVINAIYSSSQWDDRDIMNQYAKAVYGKPASSLNVKTLRGDELFVLGYLKVLDHYLEPDTYWLGLAAESLPNSMTVALVNSLARSQGSSEAMDLSYCYLERVLADKSLVQDIRQEAIAIITDYIDLYKKDEGCQDAVTELMNHSIGLIVNQPQALVFGRHQTVDPSNSKVASYVKKGTSYVPLVFISHALGAAVNYDKKREEITIEHEYLEDAPSHKLVFSLKDSEYEVRNGRAFVPLRAIAEPLRLNVYYSKGLIILSKGIVLHPQLAYDQQLANEIRGAIEDYK</sequence>
<organism evidence="2 3">
    <name type="scientific">Paenibacillus catalpae</name>
    <dbReference type="NCBI Taxonomy" id="1045775"/>
    <lineage>
        <taxon>Bacteria</taxon>
        <taxon>Bacillati</taxon>
        <taxon>Bacillota</taxon>
        <taxon>Bacilli</taxon>
        <taxon>Bacillales</taxon>
        <taxon>Paenibacillaceae</taxon>
        <taxon>Paenibacillus</taxon>
    </lineage>
</organism>
<gene>
    <name evidence="2" type="ORF">SAMN05216378_0344</name>
</gene>
<evidence type="ECO:0000259" key="1">
    <source>
        <dbReference type="Pfam" id="PF07833"/>
    </source>
</evidence>
<keyword evidence="3" id="KW-1185">Reference proteome</keyword>
<dbReference type="STRING" id="1045775.SAMN05216378_0344"/>
<dbReference type="InterPro" id="IPR012854">
    <property type="entry name" value="Cu_amine_oxidase-like_N"/>
</dbReference>
<dbReference type="Pfam" id="PF07833">
    <property type="entry name" value="Cu_amine_oxidN1"/>
    <property type="match status" value="1"/>
</dbReference>
<evidence type="ECO:0000313" key="3">
    <source>
        <dbReference type="Proteomes" id="UP000198855"/>
    </source>
</evidence>
<dbReference type="Proteomes" id="UP000198855">
    <property type="component" value="Unassembled WGS sequence"/>
</dbReference>
<accession>A0A1I1T3V7</accession>
<dbReference type="EMBL" id="FOMT01000001">
    <property type="protein sequence ID" value="SFD53282.1"/>
    <property type="molecule type" value="Genomic_DNA"/>
</dbReference>
<dbReference type="RefSeq" id="WP_175532695.1">
    <property type="nucleotide sequence ID" value="NZ_FOMT01000001.1"/>
</dbReference>
<proteinExistence type="predicted"/>
<evidence type="ECO:0000313" key="2">
    <source>
        <dbReference type="EMBL" id="SFD53282.1"/>
    </source>
</evidence>
<feature type="domain" description="Copper amine oxidase-like N-terminal" evidence="1">
    <location>
        <begin position="239"/>
        <end position="278"/>
    </location>
</feature>
<protein>
    <submittedName>
        <fullName evidence="2">Copper amine oxidase N-terminal domain-containing protein</fullName>
    </submittedName>
</protein>
<reference evidence="3" key="1">
    <citation type="submission" date="2016-10" db="EMBL/GenBank/DDBJ databases">
        <authorList>
            <person name="Varghese N."/>
            <person name="Submissions S."/>
        </authorList>
    </citation>
    <scope>NUCLEOTIDE SEQUENCE [LARGE SCALE GENOMIC DNA]</scope>
    <source>
        <strain evidence="3">CGMCC 1.10784</strain>
    </source>
</reference>